<evidence type="ECO:0000259" key="2">
    <source>
        <dbReference type="Pfam" id="PF00149"/>
    </source>
</evidence>
<gene>
    <name evidence="3" type="ORF">NYQ28_14830</name>
</gene>
<comment type="caution">
    <text evidence="3">The sequence shown here is derived from an EMBL/GenBank/DDBJ whole genome shotgun (WGS) entry which is preliminary data.</text>
</comment>
<keyword evidence="4" id="KW-1185">Reference proteome</keyword>
<dbReference type="GeneID" id="95322463"/>
<dbReference type="Pfam" id="PF00149">
    <property type="entry name" value="Metallophos"/>
    <property type="match status" value="1"/>
</dbReference>
<feature type="region of interest" description="Disordered" evidence="1">
    <location>
        <begin position="1"/>
        <end position="22"/>
    </location>
</feature>
<dbReference type="Gene3D" id="3.60.21.10">
    <property type="match status" value="1"/>
</dbReference>
<accession>A0ABT2HKQ3</accession>
<dbReference type="SUPFAM" id="SSF56300">
    <property type="entry name" value="Metallo-dependent phosphatases"/>
    <property type="match status" value="1"/>
</dbReference>
<dbReference type="InterPro" id="IPR029052">
    <property type="entry name" value="Metallo-depent_PP-like"/>
</dbReference>
<dbReference type="EMBL" id="JANVAD010000008">
    <property type="protein sequence ID" value="MCS6523841.1"/>
    <property type="molecule type" value="Genomic_DNA"/>
</dbReference>
<feature type="compositionally biased region" description="Basic and acidic residues" evidence="1">
    <location>
        <begin position="1"/>
        <end position="15"/>
    </location>
</feature>
<evidence type="ECO:0000313" key="3">
    <source>
        <dbReference type="EMBL" id="MCS6523841.1"/>
    </source>
</evidence>
<protein>
    <submittedName>
        <fullName evidence="3">Metallophosphoesterase</fullName>
    </submittedName>
</protein>
<dbReference type="Proteomes" id="UP001652264">
    <property type="component" value="Unassembled WGS sequence"/>
</dbReference>
<sequence>MTNHPRKMDRFERRANASRSIRISPKLTPAERKIWPTIDGHPSVDITLLDERRVAVVGDWESQSRLVAPLLQRIRREAPDVRTLLHVGDLRWSAPRTSAARGRNASSEEFAPWLDEQLQRFQFQRLILVPGNHEWWDRLHEEFEDHPDRFFRAAHRIWIAPRGLRFELGGRTYLCMGGAASLHDDGGPFEAPTDADIEHAAAGGEVDVLLTHEALNVDMPQLTSAMRRGPRFSDTRMAASAESRNRVTQLYNRVRPQLAFFGHMHSSGSAATEFGIVHCLNVIRRPRHVALLNVHTLEVQWLEDLPETHQINRLDA</sequence>
<name>A0ABT2HKQ3_9MICO</name>
<reference evidence="3 4" key="1">
    <citation type="submission" date="2022-08" db="EMBL/GenBank/DDBJ databases">
        <title>Taxonomy of Curtobacterium flaccumfaciens.</title>
        <authorList>
            <person name="Osdaghi E."/>
            <person name="Taghavi S.M."/>
            <person name="Hamidizade M."/>
            <person name="Abachi H."/>
            <person name="Fazliarab A."/>
            <person name="Baeyen S."/>
            <person name="Portier P."/>
            <person name="Van Vaerenbergh J."/>
            <person name="Jacques M.-A."/>
        </authorList>
    </citation>
    <scope>NUCLEOTIDE SEQUENCE [LARGE SCALE GENOMIC DNA]</scope>
    <source>
        <strain evidence="3 4">LMG8786T</strain>
    </source>
</reference>
<dbReference type="InterPro" id="IPR004843">
    <property type="entry name" value="Calcineurin-like_PHP"/>
</dbReference>
<organism evidence="3 4">
    <name type="scientific">Curtobacterium citreum</name>
    <dbReference type="NCBI Taxonomy" id="2036"/>
    <lineage>
        <taxon>Bacteria</taxon>
        <taxon>Bacillati</taxon>
        <taxon>Actinomycetota</taxon>
        <taxon>Actinomycetes</taxon>
        <taxon>Micrococcales</taxon>
        <taxon>Microbacteriaceae</taxon>
        <taxon>Curtobacterium</taxon>
    </lineage>
</organism>
<dbReference type="RefSeq" id="WP_141859596.1">
    <property type="nucleotide sequence ID" value="NZ_BMNV01000010.1"/>
</dbReference>
<evidence type="ECO:0000313" key="4">
    <source>
        <dbReference type="Proteomes" id="UP001652264"/>
    </source>
</evidence>
<feature type="domain" description="Calcineurin-like phosphoesterase" evidence="2">
    <location>
        <begin position="53"/>
        <end position="266"/>
    </location>
</feature>
<proteinExistence type="predicted"/>
<evidence type="ECO:0000256" key="1">
    <source>
        <dbReference type="SAM" id="MobiDB-lite"/>
    </source>
</evidence>